<name>A0A074V4X3_9NEIS</name>
<dbReference type="Proteomes" id="UP000027644">
    <property type="component" value="Unassembled WGS sequence"/>
</dbReference>
<reference evidence="1 2" key="1">
    <citation type="journal article" date="2014" name="PLoS Genet.">
        <title>Hidden diversity in honey bee gut symbionts detected by single-cell genomics.</title>
        <authorList>
            <person name="Engel P."/>
            <person name="Stepanauskas R."/>
            <person name="Moran N."/>
        </authorList>
    </citation>
    <scope>NUCLEOTIDE SEQUENCE [LARGE SCALE GENOMIC DNA]</scope>
    <source>
        <strain evidence="1 2">SCGC AB-598-J21</strain>
    </source>
</reference>
<organism evidence="1 2">
    <name type="scientific">Snodgrassella alvi SCGC AB-598-J21</name>
    <dbReference type="NCBI Taxonomy" id="1385367"/>
    <lineage>
        <taxon>Bacteria</taxon>
        <taxon>Pseudomonadati</taxon>
        <taxon>Pseudomonadota</taxon>
        <taxon>Betaproteobacteria</taxon>
        <taxon>Neisseriales</taxon>
        <taxon>Neisseriaceae</taxon>
        <taxon>Snodgrassella</taxon>
    </lineage>
</organism>
<protein>
    <submittedName>
        <fullName evidence="1">Uncharacterized protein</fullName>
    </submittedName>
</protein>
<sequence>MDIPESMQQELGAWNNGAGIDLESWIGCMGSYDLAVGYCTLFWPTFQWIDGYIVREGLTADYLNSWAKKEGATRYSVECLVNHLHIADIHCNEQVTSDKVVALGKVLKEIYTAKLKLQFPEHPCEVQFYIPENKEDIISYQLSFFQIGGENLPAHQISAS</sequence>
<evidence type="ECO:0000313" key="1">
    <source>
        <dbReference type="EMBL" id="KEQ00453.1"/>
    </source>
</evidence>
<dbReference type="AlphaFoldDB" id="A0A074V4X3"/>
<accession>A0A074V4X3</accession>
<comment type="caution">
    <text evidence="1">The sequence shown here is derived from an EMBL/GenBank/DDBJ whole genome shotgun (WGS) entry which is preliminary data.</text>
</comment>
<gene>
    <name evidence="1" type="ORF">SASC598J21_017220</name>
</gene>
<dbReference type="EMBL" id="AVQL01000450">
    <property type="protein sequence ID" value="KEQ00453.1"/>
    <property type="molecule type" value="Genomic_DNA"/>
</dbReference>
<proteinExistence type="predicted"/>
<evidence type="ECO:0000313" key="2">
    <source>
        <dbReference type="Proteomes" id="UP000027644"/>
    </source>
</evidence>